<dbReference type="InterPro" id="IPR010064">
    <property type="entry name" value="HK97-gp10_tail"/>
</dbReference>
<reference evidence="1 2" key="1">
    <citation type="submission" date="2020-07" db="EMBL/GenBank/DDBJ databases">
        <title>Alkalicella. sp. LB2 genome.</title>
        <authorList>
            <person name="Postec A."/>
            <person name="Quemeneur M."/>
        </authorList>
    </citation>
    <scope>NUCLEOTIDE SEQUENCE [LARGE SCALE GENOMIC DNA]</scope>
    <source>
        <strain evidence="1 2">LB2</strain>
    </source>
</reference>
<dbReference type="Pfam" id="PF04883">
    <property type="entry name" value="HK97-gp10_like"/>
    <property type="match status" value="1"/>
</dbReference>
<dbReference type="Proteomes" id="UP000516160">
    <property type="component" value="Chromosome"/>
</dbReference>
<proteinExistence type="predicted"/>
<accession>A0A7G9W8B3</accession>
<dbReference type="AlphaFoldDB" id="A0A7G9W8B3"/>
<sequence>MPGININQLANEISKAVGEYTEDVTEAIKEEVNDTTNDVYKEVRSNYPYNDRTGKYSKGWKKTKQDKSGKMRRVVWNKDHYRRVHLLEFGHASRNGGRVKAYPHLVPAYEKHGAKLPEKIKKIIQKGGR</sequence>
<evidence type="ECO:0000313" key="2">
    <source>
        <dbReference type="Proteomes" id="UP000516160"/>
    </source>
</evidence>
<keyword evidence="2" id="KW-1185">Reference proteome</keyword>
<dbReference type="KEGG" id="acae:HYG86_09135"/>
<name>A0A7G9W8B3_ALKCA</name>
<protein>
    <submittedName>
        <fullName evidence="1">HK97 gp10 family phage protein</fullName>
    </submittedName>
</protein>
<gene>
    <name evidence="1" type="ORF">HYG86_09135</name>
</gene>
<dbReference type="EMBL" id="CP058559">
    <property type="protein sequence ID" value="QNO14925.1"/>
    <property type="molecule type" value="Genomic_DNA"/>
</dbReference>
<organism evidence="1 2">
    <name type="scientific">Alkalicella caledoniensis</name>
    <dbReference type="NCBI Taxonomy" id="2731377"/>
    <lineage>
        <taxon>Bacteria</taxon>
        <taxon>Bacillati</taxon>
        <taxon>Bacillota</taxon>
        <taxon>Clostridia</taxon>
        <taxon>Eubacteriales</taxon>
        <taxon>Proteinivoracaceae</taxon>
        <taxon>Alkalicella</taxon>
    </lineage>
</organism>
<dbReference type="RefSeq" id="WP_213165289.1">
    <property type="nucleotide sequence ID" value="NZ_CP058559.1"/>
</dbReference>
<evidence type="ECO:0000313" key="1">
    <source>
        <dbReference type="EMBL" id="QNO14925.1"/>
    </source>
</evidence>